<evidence type="ECO:0000256" key="3">
    <source>
        <dbReference type="ARBA" id="ARBA00022840"/>
    </source>
</evidence>
<keyword evidence="3" id="KW-0067">ATP-binding</keyword>
<keyword evidence="1" id="KW-0479">Metal-binding</keyword>
<proteinExistence type="inferred from homology"/>
<keyword evidence="2" id="KW-0547">Nucleotide-binding</keyword>
<evidence type="ECO:0000256" key="2">
    <source>
        <dbReference type="ARBA" id="ARBA00022741"/>
    </source>
</evidence>
<reference evidence="6" key="1">
    <citation type="submission" date="2016-10" db="EMBL/GenBank/DDBJ databases">
        <authorList>
            <person name="Benchimol M."/>
            <person name="Almeida L.G."/>
            <person name="Vasconcelos A.T."/>
            <person name="Perreira-Neves A."/>
            <person name="Rosa I.A."/>
            <person name="Tasca T."/>
            <person name="Bogo M.R."/>
            <person name="de Souza W."/>
        </authorList>
    </citation>
    <scope>NUCLEOTIDE SEQUENCE [LARGE SCALE GENOMIC DNA]</scope>
    <source>
        <strain evidence="6">K</strain>
    </source>
</reference>
<dbReference type="GO" id="GO:0140663">
    <property type="term" value="F:ATP-dependent FeS chaperone activity"/>
    <property type="evidence" value="ECO:0007669"/>
    <property type="project" value="InterPro"/>
</dbReference>
<dbReference type="OrthoDB" id="1741334at2759"/>
<dbReference type="GO" id="GO:0005524">
    <property type="term" value="F:ATP binding"/>
    <property type="evidence" value="ECO:0007669"/>
    <property type="project" value="UniProtKB-KW"/>
</dbReference>
<dbReference type="InterPro" id="IPR027417">
    <property type="entry name" value="P-loop_NTPase"/>
</dbReference>
<dbReference type="Pfam" id="PF10609">
    <property type="entry name" value="ParA"/>
    <property type="match status" value="1"/>
</dbReference>
<dbReference type="InterPro" id="IPR033756">
    <property type="entry name" value="YlxH/NBP35"/>
</dbReference>
<protein>
    <submittedName>
        <fullName evidence="6">Nucleotide binding protein</fullName>
    </submittedName>
</protein>
<gene>
    <name evidence="6" type="ORF">TRFO_23844</name>
</gene>
<dbReference type="SUPFAM" id="SSF52540">
    <property type="entry name" value="P-loop containing nucleoside triphosphate hydrolases"/>
    <property type="match status" value="1"/>
</dbReference>
<organism evidence="6 7">
    <name type="scientific">Tritrichomonas foetus</name>
    <dbReference type="NCBI Taxonomy" id="1144522"/>
    <lineage>
        <taxon>Eukaryota</taxon>
        <taxon>Metamonada</taxon>
        <taxon>Parabasalia</taxon>
        <taxon>Tritrichomonadida</taxon>
        <taxon>Tritrichomonadidae</taxon>
        <taxon>Tritrichomonas</taxon>
    </lineage>
</organism>
<dbReference type="GO" id="GO:0046872">
    <property type="term" value="F:metal ion binding"/>
    <property type="evidence" value="ECO:0007669"/>
    <property type="project" value="UniProtKB-KW"/>
</dbReference>
<dbReference type="Gene3D" id="3.40.50.300">
    <property type="entry name" value="P-loop containing nucleotide triphosphate hydrolases"/>
    <property type="match status" value="1"/>
</dbReference>
<evidence type="ECO:0000256" key="4">
    <source>
        <dbReference type="ARBA" id="ARBA00023004"/>
    </source>
</evidence>
<dbReference type="EMBL" id="MLAK01000685">
    <property type="protein sequence ID" value="OHT07808.1"/>
    <property type="molecule type" value="Genomic_DNA"/>
</dbReference>
<dbReference type="PANTHER" id="PTHR23264:SF19">
    <property type="entry name" value="CYTOSOLIC FE-S CLUSTER ASSEMBLY FACTOR NUBP2"/>
    <property type="match status" value="1"/>
</dbReference>
<keyword evidence="4" id="KW-0408">Iron</keyword>
<dbReference type="Proteomes" id="UP000179807">
    <property type="component" value="Unassembled WGS sequence"/>
</dbReference>
<name>A0A1J4KA66_9EUKA</name>
<dbReference type="AlphaFoldDB" id="A0A1J4KA66"/>
<dbReference type="HAMAP" id="MF_02040">
    <property type="entry name" value="Mrp_NBP35"/>
    <property type="match status" value="1"/>
</dbReference>
<evidence type="ECO:0000256" key="5">
    <source>
        <dbReference type="ARBA" id="ARBA00023014"/>
    </source>
</evidence>
<sequence>MDIHYVLVMSGKGGVGKSTVASNITRSLSSRLPCVGILDLDLTGPSIPTIFGVKGRDIANREGKMVPVTSGNIEIVSLGLLLADPNEAVIWRGPRKHGMINTFFQLIDWTAKVVVVDMPPGTSDEHISTIQLLKQNGIKFSVFVVTTPNILSVADVKKGLNLCEKMEAPVTGIIQNFCGVMCPCCGEVSEYLGPNAADSLSEETNLPVMARIPFLPEAAAAADKGEQCDMILSYFAPIADKIVGQIE</sequence>
<dbReference type="GeneID" id="94838107"/>
<dbReference type="GO" id="GO:0051536">
    <property type="term" value="F:iron-sulfur cluster binding"/>
    <property type="evidence" value="ECO:0007669"/>
    <property type="project" value="UniProtKB-KW"/>
</dbReference>
<dbReference type="PANTHER" id="PTHR23264">
    <property type="entry name" value="NUCLEOTIDE-BINDING PROTEIN NBP35 YEAST -RELATED"/>
    <property type="match status" value="1"/>
</dbReference>
<accession>A0A1J4KA66</accession>
<dbReference type="VEuPathDB" id="TrichDB:TRFO_23844"/>
<dbReference type="CDD" id="cd02037">
    <property type="entry name" value="Mrp_NBP35"/>
    <property type="match status" value="1"/>
</dbReference>
<dbReference type="InterPro" id="IPR019591">
    <property type="entry name" value="Mrp/NBP35_ATP-bd"/>
</dbReference>
<evidence type="ECO:0000313" key="7">
    <source>
        <dbReference type="Proteomes" id="UP000179807"/>
    </source>
</evidence>
<dbReference type="GO" id="GO:0005829">
    <property type="term" value="C:cytosol"/>
    <property type="evidence" value="ECO:0007669"/>
    <property type="project" value="TreeGrafter"/>
</dbReference>
<evidence type="ECO:0000313" key="6">
    <source>
        <dbReference type="EMBL" id="OHT07808.1"/>
    </source>
</evidence>
<keyword evidence="5" id="KW-0411">Iron-sulfur</keyword>
<keyword evidence="7" id="KW-1185">Reference proteome</keyword>
<dbReference type="RefSeq" id="XP_068360944.1">
    <property type="nucleotide sequence ID" value="XM_068503403.1"/>
</dbReference>
<comment type="caution">
    <text evidence="6">The sequence shown here is derived from an EMBL/GenBank/DDBJ whole genome shotgun (WGS) entry which is preliminary data.</text>
</comment>
<dbReference type="GO" id="GO:0016226">
    <property type="term" value="P:iron-sulfur cluster assembly"/>
    <property type="evidence" value="ECO:0007669"/>
    <property type="project" value="InterPro"/>
</dbReference>
<evidence type="ECO:0000256" key="1">
    <source>
        <dbReference type="ARBA" id="ARBA00022723"/>
    </source>
</evidence>